<protein>
    <submittedName>
        <fullName evidence="1">Uncharacterized protein</fullName>
    </submittedName>
</protein>
<gene>
    <name evidence="1" type="ORF">IE53DRAFT_41209</name>
</gene>
<sequence>MVSGSFGESSSVGKGYERVGRGRGRGKKKEGDLLMVHQILRERGKGRGRGRERMGKRGRALTRGEVQVKGIRTREVWLVGPRKSAYWTRLRCHRFFLHRKAGNSSKPRGGYRITCTLGRTDAIPTHQHLVSRDQTLTRRLSLSLRHLLSLHALFIPHPFFLADPQKPLAQCVAGITHHSHP</sequence>
<organism evidence="1 2">
    <name type="scientific">Violaceomyces palustris</name>
    <dbReference type="NCBI Taxonomy" id="1673888"/>
    <lineage>
        <taxon>Eukaryota</taxon>
        <taxon>Fungi</taxon>
        <taxon>Dikarya</taxon>
        <taxon>Basidiomycota</taxon>
        <taxon>Ustilaginomycotina</taxon>
        <taxon>Ustilaginomycetes</taxon>
        <taxon>Violaceomycetales</taxon>
        <taxon>Violaceomycetaceae</taxon>
        <taxon>Violaceomyces</taxon>
    </lineage>
</organism>
<evidence type="ECO:0000313" key="1">
    <source>
        <dbReference type="EMBL" id="PWN51669.1"/>
    </source>
</evidence>
<keyword evidence="2" id="KW-1185">Reference proteome</keyword>
<dbReference type="EMBL" id="KZ819826">
    <property type="protein sequence ID" value="PWN51669.1"/>
    <property type="molecule type" value="Genomic_DNA"/>
</dbReference>
<evidence type="ECO:0000313" key="2">
    <source>
        <dbReference type="Proteomes" id="UP000245626"/>
    </source>
</evidence>
<reference evidence="1 2" key="1">
    <citation type="journal article" date="2018" name="Mol. Biol. Evol.">
        <title>Broad Genomic Sampling Reveals a Smut Pathogenic Ancestry of the Fungal Clade Ustilaginomycotina.</title>
        <authorList>
            <person name="Kijpornyongpan T."/>
            <person name="Mondo S.J."/>
            <person name="Barry K."/>
            <person name="Sandor L."/>
            <person name="Lee J."/>
            <person name="Lipzen A."/>
            <person name="Pangilinan J."/>
            <person name="LaButti K."/>
            <person name="Hainaut M."/>
            <person name="Henrissat B."/>
            <person name="Grigoriev I.V."/>
            <person name="Spatafora J.W."/>
            <person name="Aime M.C."/>
        </authorList>
    </citation>
    <scope>NUCLEOTIDE SEQUENCE [LARGE SCALE GENOMIC DNA]</scope>
    <source>
        <strain evidence="1 2">SA 807</strain>
    </source>
</reference>
<dbReference type="Proteomes" id="UP000245626">
    <property type="component" value="Unassembled WGS sequence"/>
</dbReference>
<name>A0ACD0P161_9BASI</name>
<proteinExistence type="predicted"/>
<accession>A0ACD0P161</accession>